<dbReference type="PROSITE" id="PS51257">
    <property type="entry name" value="PROKAR_LIPOPROTEIN"/>
    <property type="match status" value="1"/>
</dbReference>
<name>B6W655_9FIRM</name>
<reference evidence="5 6" key="2">
    <citation type="submission" date="2008-10" db="EMBL/GenBank/DDBJ databases">
        <title>Draft genome sequence of Anaerococcus hydrogenalis (DSM 7454).</title>
        <authorList>
            <person name="Sudarsanam P."/>
            <person name="Ley R."/>
            <person name="Guruge J."/>
            <person name="Turnbaugh P.J."/>
            <person name="Mahowald M."/>
            <person name="Liep D."/>
            <person name="Gordon J."/>
        </authorList>
    </citation>
    <scope>NUCLEOTIDE SEQUENCE [LARGE SCALE GENOMIC DNA]</scope>
    <source>
        <strain evidence="5 6">DSM 7454</strain>
    </source>
</reference>
<comment type="subcellular location">
    <subcellularLocation>
        <location evidence="1">Periplasm</location>
    </subcellularLocation>
</comment>
<comment type="caution">
    <text evidence="5">The sequence shown here is derived from an EMBL/GenBank/DDBJ whole genome shotgun (WGS) entry which is preliminary data.</text>
</comment>
<evidence type="ECO:0000313" key="5">
    <source>
        <dbReference type="EMBL" id="EEB37125.1"/>
    </source>
</evidence>
<dbReference type="SUPFAM" id="SSF53850">
    <property type="entry name" value="Periplasmic binding protein-like II"/>
    <property type="match status" value="1"/>
</dbReference>
<keyword evidence="3" id="KW-0732">Signal</keyword>
<dbReference type="Gene3D" id="3.40.190.10">
    <property type="entry name" value="Periplasmic binding protein-like II"/>
    <property type="match status" value="2"/>
</dbReference>
<proteinExistence type="inferred from homology"/>
<dbReference type="EMBL" id="ABXA01000001">
    <property type="protein sequence ID" value="EEB37125.1"/>
    <property type="molecule type" value="Genomic_DNA"/>
</dbReference>
<evidence type="ECO:0000256" key="2">
    <source>
        <dbReference type="ARBA" id="ARBA00010742"/>
    </source>
</evidence>
<dbReference type="GO" id="GO:0042597">
    <property type="term" value="C:periplasmic space"/>
    <property type="evidence" value="ECO:0007669"/>
    <property type="project" value="UniProtKB-SubCell"/>
</dbReference>
<dbReference type="InterPro" id="IPR015168">
    <property type="entry name" value="SsuA/THI5"/>
</dbReference>
<evidence type="ECO:0000256" key="3">
    <source>
        <dbReference type="ARBA" id="ARBA00022729"/>
    </source>
</evidence>
<accession>B6W655</accession>
<evidence type="ECO:0000256" key="1">
    <source>
        <dbReference type="ARBA" id="ARBA00004418"/>
    </source>
</evidence>
<dbReference type="STRING" id="561177.ANHYDRO_00035"/>
<feature type="domain" description="SsuA/THI5-like" evidence="4">
    <location>
        <begin position="92"/>
        <end position="296"/>
    </location>
</feature>
<evidence type="ECO:0000313" key="6">
    <source>
        <dbReference type="Proteomes" id="UP000005451"/>
    </source>
</evidence>
<evidence type="ECO:0000259" key="4">
    <source>
        <dbReference type="Pfam" id="PF09084"/>
    </source>
</evidence>
<comment type="similarity">
    <text evidence="2">Belongs to the bacterial solute-binding protein SsuA/TauA family.</text>
</comment>
<dbReference type="PANTHER" id="PTHR30024:SF47">
    <property type="entry name" value="TAURINE-BINDING PERIPLASMIC PROTEIN"/>
    <property type="match status" value="1"/>
</dbReference>
<dbReference type="Pfam" id="PF09084">
    <property type="entry name" value="NMT1"/>
    <property type="match status" value="1"/>
</dbReference>
<dbReference type="AlphaFoldDB" id="B6W655"/>
<reference evidence="5 6" key="1">
    <citation type="submission" date="2008-09" db="EMBL/GenBank/DDBJ databases">
        <authorList>
            <person name="Fulton L."/>
            <person name="Clifton S."/>
            <person name="Fulton B."/>
            <person name="Xu J."/>
            <person name="Minx P."/>
            <person name="Pepin K.H."/>
            <person name="Johnson M."/>
            <person name="Thiruvilangam P."/>
            <person name="Bhonagiri V."/>
            <person name="Nash W.E."/>
            <person name="Mardis E.R."/>
            <person name="Wilson R.K."/>
        </authorList>
    </citation>
    <scope>NUCLEOTIDE SEQUENCE [LARGE SCALE GENOMIC DNA]</scope>
    <source>
        <strain evidence="5 6">DSM 7454</strain>
    </source>
</reference>
<dbReference type="Proteomes" id="UP000005451">
    <property type="component" value="Unassembled WGS sequence"/>
</dbReference>
<protein>
    <recommendedName>
        <fullName evidence="4">SsuA/THI5-like domain-containing protein</fullName>
    </recommendedName>
</protein>
<organism evidence="5 6">
    <name type="scientific">Anaerococcus hydrogenalis DSM 7454</name>
    <dbReference type="NCBI Taxonomy" id="561177"/>
    <lineage>
        <taxon>Bacteria</taxon>
        <taxon>Bacillati</taxon>
        <taxon>Bacillota</taxon>
        <taxon>Tissierellia</taxon>
        <taxon>Tissierellales</taxon>
        <taxon>Peptoniphilaceae</taxon>
        <taxon>Anaerococcus</taxon>
    </lineage>
</organism>
<dbReference type="eggNOG" id="COG0715">
    <property type="taxonomic scope" value="Bacteria"/>
</dbReference>
<gene>
    <name evidence="5" type="ORF">ANHYDRO_00035</name>
</gene>
<sequence>MFGGIMKVKSKIVGVLLIGSLVFTGCKSQLNNGENNSSESMSNVSESKNIKTEDVQKIAKENAKKDIKEEPRYKDKIKLGYSGDLCLGGPNIANLNGYFKDRDVEVEFVNTKNPKDALGSGKLDGLVGEFAGMVVPATKGLDIVFSSASHTGCKSLYVLNDSEITKTKELEGKNLAITNGIGNSNHNTALRFFNHDDVNPDKVTYKQVDNAAVIQAMKDGEIDSAVLDDQFAKQFVDKGEIRSIRSMTHDDDFGKEVCCVLAFNGKFAKENPLIADKVATAIQEANDYMQNNPKKATQKLYDNNLASGDFDAGLDLIKSYDYSVKNDLAESTLKSIFTDYKEIGLIKDQRSVDQLMKSYWLPMGSFYDEK</sequence>
<dbReference type="PANTHER" id="PTHR30024">
    <property type="entry name" value="ALIPHATIC SULFONATES-BINDING PROTEIN-RELATED"/>
    <property type="match status" value="1"/>
</dbReference>